<comment type="caution">
    <text evidence="4">The sequence shown here is derived from an EMBL/GenBank/DDBJ whole genome shotgun (WGS) entry which is preliminary data.</text>
</comment>
<comment type="pathway">
    <text evidence="1">Mycotoxin biosynthesis.</text>
</comment>
<keyword evidence="3" id="KW-0812">Transmembrane</keyword>
<evidence type="ECO:0000256" key="3">
    <source>
        <dbReference type="SAM" id="Phobius"/>
    </source>
</evidence>
<protein>
    <submittedName>
        <fullName evidence="4">Uncharacterized protein</fullName>
    </submittedName>
</protein>
<keyword evidence="3" id="KW-0472">Membrane</keyword>
<reference evidence="4 5" key="1">
    <citation type="submission" date="2024-06" db="EMBL/GenBank/DDBJ databases">
        <title>Complete genome of Phlyctema vagabunda strain 19-DSS-EL-015.</title>
        <authorList>
            <person name="Fiorenzani C."/>
        </authorList>
    </citation>
    <scope>NUCLEOTIDE SEQUENCE [LARGE SCALE GENOMIC DNA]</scope>
    <source>
        <strain evidence="4 5">19-DSS-EL-015</strain>
    </source>
</reference>
<evidence type="ECO:0000313" key="4">
    <source>
        <dbReference type="EMBL" id="KAL3420217.1"/>
    </source>
</evidence>
<gene>
    <name evidence="4" type="ORF">PVAG01_08716</name>
</gene>
<dbReference type="InterPro" id="IPR021765">
    <property type="entry name" value="UstYa-like"/>
</dbReference>
<proteinExistence type="inferred from homology"/>
<evidence type="ECO:0000313" key="5">
    <source>
        <dbReference type="Proteomes" id="UP001629113"/>
    </source>
</evidence>
<accession>A0ABR4PAN2</accession>
<dbReference type="Pfam" id="PF11807">
    <property type="entry name" value="UstYa"/>
    <property type="match status" value="1"/>
</dbReference>
<keyword evidence="3" id="KW-1133">Transmembrane helix</keyword>
<name>A0ABR4PAN2_9HELO</name>
<feature type="transmembrane region" description="Helical" evidence="3">
    <location>
        <begin position="45"/>
        <end position="64"/>
    </location>
</feature>
<dbReference type="EMBL" id="JBFCZG010000007">
    <property type="protein sequence ID" value="KAL3420217.1"/>
    <property type="molecule type" value="Genomic_DNA"/>
</dbReference>
<dbReference type="Proteomes" id="UP001629113">
    <property type="component" value="Unassembled WGS sequence"/>
</dbReference>
<keyword evidence="5" id="KW-1185">Reference proteome</keyword>
<organism evidence="4 5">
    <name type="scientific">Phlyctema vagabunda</name>
    <dbReference type="NCBI Taxonomy" id="108571"/>
    <lineage>
        <taxon>Eukaryota</taxon>
        <taxon>Fungi</taxon>
        <taxon>Dikarya</taxon>
        <taxon>Ascomycota</taxon>
        <taxon>Pezizomycotina</taxon>
        <taxon>Leotiomycetes</taxon>
        <taxon>Helotiales</taxon>
        <taxon>Dermateaceae</taxon>
        <taxon>Phlyctema</taxon>
    </lineage>
</organism>
<evidence type="ECO:0000256" key="2">
    <source>
        <dbReference type="ARBA" id="ARBA00035112"/>
    </source>
</evidence>
<dbReference type="PANTHER" id="PTHR33365:SF4">
    <property type="entry name" value="CYCLOCHLOROTINE BIOSYNTHESIS PROTEIN O"/>
    <property type="match status" value="1"/>
</dbReference>
<comment type="similarity">
    <text evidence="2">Belongs to the ustYa family.</text>
</comment>
<evidence type="ECO:0000256" key="1">
    <source>
        <dbReference type="ARBA" id="ARBA00004685"/>
    </source>
</evidence>
<sequence>MDKHLDDQRASLISANPSPDEEFGIKSHHASRSLLQGIRSHMSALLFHLVVLAIYTAIIFRNHYTWDGQPYMRRLPTEISTIVPYIEDRTVSFNSTTFWWDEPDRPISIYEGPPTPETEANWEALMTTGLRIGLTAEENAELPTKAEVSWDDPTVFPASISVFHHLHCLLRLRRIAWGNPRPQNESDYINVKHTDHCIEDLRNALMCHADTTLLPLVWTKFANDGMPLEYEAVFNIQHTCRNWDRIMEWAAPRGEKIERLPHMPD</sequence>
<dbReference type="PANTHER" id="PTHR33365">
    <property type="entry name" value="YALI0B05434P"/>
    <property type="match status" value="1"/>
</dbReference>